<gene>
    <name evidence="2" type="ORF">KAF25_007985</name>
</gene>
<reference evidence="2" key="1">
    <citation type="submission" date="2021-04" db="EMBL/GenBank/DDBJ databases">
        <title>Draft genome of Fusarium avenaceum strain F156N33, isolated from an atmospheric sample in Virginia.</title>
        <authorList>
            <person name="Yang S."/>
            <person name="Vinatzer B.A."/>
            <person name="Coleman J."/>
        </authorList>
    </citation>
    <scope>NUCLEOTIDE SEQUENCE</scope>
    <source>
        <strain evidence="2">F156N33</strain>
    </source>
</reference>
<name>A0A9P7H808_9HYPO</name>
<dbReference type="AlphaFoldDB" id="A0A9P7H808"/>
<dbReference type="Proteomes" id="UP000782241">
    <property type="component" value="Unassembled WGS sequence"/>
</dbReference>
<evidence type="ECO:0000313" key="2">
    <source>
        <dbReference type="EMBL" id="KAG5664251.1"/>
    </source>
</evidence>
<keyword evidence="3" id="KW-1185">Reference proteome</keyword>
<comment type="caution">
    <text evidence="2">The sequence shown here is derived from an EMBL/GenBank/DDBJ whole genome shotgun (WGS) entry which is preliminary data.</text>
</comment>
<evidence type="ECO:0000313" key="3">
    <source>
        <dbReference type="Proteomes" id="UP000782241"/>
    </source>
</evidence>
<dbReference type="EMBL" id="JAGPUO010000002">
    <property type="protein sequence ID" value="KAG5664251.1"/>
    <property type="molecule type" value="Genomic_DNA"/>
</dbReference>
<proteinExistence type="predicted"/>
<feature type="region of interest" description="Disordered" evidence="1">
    <location>
        <begin position="19"/>
        <end position="39"/>
    </location>
</feature>
<feature type="compositionally biased region" description="Polar residues" evidence="1">
    <location>
        <begin position="22"/>
        <end position="32"/>
    </location>
</feature>
<sequence>MLHTISYLTQHETLLFKRLSKPSKTPNSTSQPQWPPTASLTTTLASTDASLSSLRVHTNGSVVIVARDGLTFTQTFCVLHARFSDVGAAPMARSRNRTKNDVSSL</sequence>
<protein>
    <submittedName>
        <fullName evidence="2">Uncharacterized protein</fullName>
    </submittedName>
</protein>
<accession>A0A9P7H808</accession>
<evidence type="ECO:0000256" key="1">
    <source>
        <dbReference type="SAM" id="MobiDB-lite"/>
    </source>
</evidence>
<organism evidence="2 3">
    <name type="scientific">Fusarium avenaceum</name>
    <dbReference type="NCBI Taxonomy" id="40199"/>
    <lineage>
        <taxon>Eukaryota</taxon>
        <taxon>Fungi</taxon>
        <taxon>Dikarya</taxon>
        <taxon>Ascomycota</taxon>
        <taxon>Pezizomycotina</taxon>
        <taxon>Sordariomycetes</taxon>
        <taxon>Hypocreomycetidae</taxon>
        <taxon>Hypocreales</taxon>
        <taxon>Nectriaceae</taxon>
        <taxon>Fusarium</taxon>
        <taxon>Fusarium tricinctum species complex</taxon>
    </lineage>
</organism>